<dbReference type="Proteomes" id="UP000821845">
    <property type="component" value="Chromosome 4"/>
</dbReference>
<sequence>MDVLQVSPAVHRILMDLVAKDRERSMARDTEQSDPSEDAEGSSKARKRQCAAVHPVPCEDFSGSSETKKQRYAASEWTPGETKLLPDRYAVYFPLESRGRLMASLLLCENESCATTAIKATGWTYRNVGQPV</sequence>
<accession>A0ACB7SE27</accession>
<reference evidence="1" key="1">
    <citation type="submission" date="2020-05" db="EMBL/GenBank/DDBJ databases">
        <title>Large-scale comparative analyses of tick genomes elucidate their genetic diversity and vector capacities.</title>
        <authorList>
            <person name="Jia N."/>
            <person name="Wang J."/>
            <person name="Shi W."/>
            <person name="Du L."/>
            <person name="Sun Y."/>
            <person name="Zhan W."/>
            <person name="Jiang J."/>
            <person name="Wang Q."/>
            <person name="Zhang B."/>
            <person name="Ji P."/>
            <person name="Sakyi L.B."/>
            <person name="Cui X."/>
            <person name="Yuan T."/>
            <person name="Jiang B."/>
            <person name="Yang W."/>
            <person name="Lam T.T.-Y."/>
            <person name="Chang Q."/>
            <person name="Ding S."/>
            <person name="Wang X."/>
            <person name="Zhu J."/>
            <person name="Ruan X."/>
            <person name="Zhao L."/>
            <person name="Wei J."/>
            <person name="Que T."/>
            <person name="Du C."/>
            <person name="Cheng J."/>
            <person name="Dai P."/>
            <person name="Han X."/>
            <person name="Huang E."/>
            <person name="Gao Y."/>
            <person name="Liu J."/>
            <person name="Shao H."/>
            <person name="Ye R."/>
            <person name="Li L."/>
            <person name="Wei W."/>
            <person name="Wang X."/>
            <person name="Wang C."/>
            <person name="Yang T."/>
            <person name="Huo Q."/>
            <person name="Li W."/>
            <person name="Guo W."/>
            <person name="Chen H."/>
            <person name="Zhou L."/>
            <person name="Ni X."/>
            <person name="Tian J."/>
            <person name="Zhou Y."/>
            <person name="Sheng Y."/>
            <person name="Liu T."/>
            <person name="Pan Y."/>
            <person name="Xia L."/>
            <person name="Li J."/>
            <person name="Zhao F."/>
            <person name="Cao W."/>
        </authorList>
    </citation>
    <scope>NUCLEOTIDE SEQUENCE</scope>
    <source>
        <strain evidence="1">Hyas-2018</strain>
    </source>
</reference>
<gene>
    <name evidence="1" type="ORF">HPB50_011114</name>
</gene>
<evidence type="ECO:0000313" key="1">
    <source>
        <dbReference type="EMBL" id="KAH6932965.1"/>
    </source>
</evidence>
<keyword evidence="2" id="KW-1185">Reference proteome</keyword>
<comment type="caution">
    <text evidence="1">The sequence shown here is derived from an EMBL/GenBank/DDBJ whole genome shotgun (WGS) entry which is preliminary data.</text>
</comment>
<dbReference type="EMBL" id="CM023484">
    <property type="protein sequence ID" value="KAH6932965.1"/>
    <property type="molecule type" value="Genomic_DNA"/>
</dbReference>
<protein>
    <submittedName>
        <fullName evidence="1">Uncharacterized protein</fullName>
    </submittedName>
</protein>
<organism evidence="1 2">
    <name type="scientific">Hyalomma asiaticum</name>
    <name type="common">Tick</name>
    <dbReference type="NCBI Taxonomy" id="266040"/>
    <lineage>
        <taxon>Eukaryota</taxon>
        <taxon>Metazoa</taxon>
        <taxon>Ecdysozoa</taxon>
        <taxon>Arthropoda</taxon>
        <taxon>Chelicerata</taxon>
        <taxon>Arachnida</taxon>
        <taxon>Acari</taxon>
        <taxon>Parasitiformes</taxon>
        <taxon>Ixodida</taxon>
        <taxon>Ixodoidea</taxon>
        <taxon>Ixodidae</taxon>
        <taxon>Hyalomminae</taxon>
        <taxon>Hyalomma</taxon>
    </lineage>
</organism>
<evidence type="ECO:0000313" key="2">
    <source>
        <dbReference type="Proteomes" id="UP000821845"/>
    </source>
</evidence>
<name>A0ACB7SE27_HYAAI</name>
<proteinExistence type="predicted"/>